<feature type="transmembrane region" description="Helical" evidence="13">
    <location>
        <begin position="122"/>
        <end position="147"/>
    </location>
</feature>
<dbReference type="RefSeq" id="XP_053587935.1">
    <property type="nucleotide sequence ID" value="XM_053728358.1"/>
</dbReference>
<feature type="domain" description="RING-type" evidence="14">
    <location>
        <begin position="170"/>
        <end position="216"/>
    </location>
</feature>
<dbReference type="Pfam" id="PF14634">
    <property type="entry name" value="zf-RING_5"/>
    <property type="match status" value="2"/>
</dbReference>
<feature type="binding site" evidence="10">
    <location>
        <position position="768"/>
    </location>
    <ligand>
        <name>Na(+)</name>
        <dbReference type="ChEBI" id="CHEBI:29101"/>
        <label>1</label>
    </ligand>
</feature>
<keyword evidence="4 10" id="KW-0479">Metal-binding</keyword>
<keyword evidence="9 13" id="KW-0472">Membrane</keyword>
<keyword evidence="7" id="KW-0769">Symport</keyword>
<protein>
    <recommendedName>
        <fullName evidence="14">RING-type domain-containing protein</fullName>
    </recommendedName>
</protein>
<keyword evidence="8 13" id="KW-1133">Transmembrane helix</keyword>
<dbReference type="InterPro" id="IPR017907">
    <property type="entry name" value="Znf_RING_CS"/>
</dbReference>
<feature type="domain" description="RING-type" evidence="14">
    <location>
        <begin position="1013"/>
        <end position="1056"/>
    </location>
</feature>
<feature type="transmembrane region" description="Helical" evidence="13">
    <location>
        <begin position="460"/>
        <end position="478"/>
    </location>
</feature>
<dbReference type="SMART" id="SM00184">
    <property type="entry name" value="RING"/>
    <property type="match status" value="2"/>
</dbReference>
<reference evidence="15" key="1">
    <citation type="submission" date="2019-12" db="EMBL/GenBank/DDBJ databases">
        <title>Chromosome-level assembly of the Caenorhabditis remanei genome.</title>
        <authorList>
            <person name="Teterina A.A."/>
            <person name="Willis J.H."/>
            <person name="Phillips P.C."/>
        </authorList>
    </citation>
    <scope>NUCLEOTIDE SEQUENCE [LARGE SCALE GENOMIC DNA]</scope>
    <source>
        <strain evidence="15">PX506</strain>
        <tissue evidence="15">Whole organism</tissue>
    </source>
</reference>
<gene>
    <name evidence="15" type="ORF">GCK72_011305</name>
</gene>
<evidence type="ECO:0000259" key="14">
    <source>
        <dbReference type="PROSITE" id="PS50089"/>
    </source>
</evidence>
<evidence type="ECO:0000256" key="10">
    <source>
        <dbReference type="PIRSR" id="PIRSR600175-1"/>
    </source>
</evidence>
<feature type="transmembrane region" description="Helical" evidence="13">
    <location>
        <begin position="901"/>
        <end position="921"/>
    </location>
</feature>
<dbReference type="InterPro" id="IPR001841">
    <property type="entry name" value="Znf_RING"/>
</dbReference>
<evidence type="ECO:0000256" key="7">
    <source>
        <dbReference type="ARBA" id="ARBA00022847"/>
    </source>
</evidence>
<feature type="transmembrane region" description="Helical" evidence="13">
    <location>
        <begin position="233"/>
        <end position="252"/>
    </location>
</feature>
<feature type="transmembrane region" description="Helical" evidence="13">
    <location>
        <begin position="498"/>
        <end position="518"/>
    </location>
</feature>
<feature type="transmembrane region" description="Helical" evidence="13">
    <location>
        <begin position="21"/>
        <end position="42"/>
    </location>
</feature>
<feature type="transmembrane region" description="Helical" evidence="13">
    <location>
        <begin position="287"/>
        <end position="309"/>
    </location>
</feature>
<evidence type="ECO:0000313" key="15">
    <source>
        <dbReference type="EMBL" id="KAF1763040.1"/>
    </source>
</evidence>
<dbReference type="GO" id="GO:0016020">
    <property type="term" value="C:membrane"/>
    <property type="evidence" value="ECO:0007669"/>
    <property type="project" value="UniProtKB-SubCell"/>
</dbReference>
<feature type="binding site" evidence="10">
    <location>
        <position position="766"/>
    </location>
    <ligand>
        <name>Na(+)</name>
        <dbReference type="ChEBI" id="CHEBI:29101"/>
        <label>1</label>
    </ligand>
</feature>
<evidence type="ECO:0000256" key="1">
    <source>
        <dbReference type="ARBA" id="ARBA00004141"/>
    </source>
</evidence>
<dbReference type="SUPFAM" id="SSF161070">
    <property type="entry name" value="SNF-like"/>
    <property type="match status" value="1"/>
</dbReference>
<feature type="compositionally biased region" description="Low complexity" evidence="12">
    <location>
        <begin position="670"/>
        <end position="702"/>
    </location>
</feature>
<dbReference type="Proteomes" id="UP000483820">
    <property type="component" value="Chromosome III"/>
</dbReference>
<dbReference type="PANTHER" id="PTHR47156:SF7">
    <property type="entry name" value="RING-TYPE DOMAIN-CONTAINING PROTEIN"/>
    <property type="match status" value="1"/>
</dbReference>
<dbReference type="GO" id="GO:0008270">
    <property type="term" value="F:zinc ion binding"/>
    <property type="evidence" value="ECO:0007669"/>
    <property type="project" value="UniProtKB-KW"/>
</dbReference>
<dbReference type="GeneID" id="9812499"/>
<evidence type="ECO:0000256" key="6">
    <source>
        <dbReference type="ARBA" id="ARBA00022833"/>
    </source>
</evidence>
<feature type="binding site" evidence="10">
    <location>
        <position position="773"/>
    </location>
    <ligand>
        <name>Na(+)</name>
        <dbReference type="ChEBI" id="CHEBI:29101"/>
        <label>1</label>
    </ligand>
</feature>
<dbReference type="PROSITE" id="PS50267">
    <property type="entry name" value="NA_NEUROTRAN_SYMP_3"/>
    <property type="match status" value="1"/>
</dbReference>
<dbReference type="PRINTS" id="PR00176">
    <property type="entry name" value="NANEUSMPORT"/>
</dbReference>
<evidence type="ECO:0000256" key="5">
    <source>
        <dbReference type="ARBA" id="ARBA00022771"/>
    </source>
</evidence>
<dbReference type="AlphaFoldDB" id="A0A6A5H5D5"/>
<feature type="transmembrane region" description="Helical" evidence="13">
    <location>
        <begin position="355"/>
        <end position="374"/>
    </location>
</feature>
<feature type="transmembrane region" description="Helical" evidence="13">
    <location>
        <begin position="563"/>
        <end position="581"/>
    </location>
</feature>
<feature type="compositionally biased region" description="Basic and acidic residues" evidence="12">
    <location>
        <begin position="703"/>
        <end position="732"/>
    </location>
</feature>
<evidence type="ECO:0000256" key="9">
    <source>
        <dbReference type="ARBA" id="ARBA00023136"/>
    </source>
</evidence>
<dbReference type="InterPro" id="IPR000175">
    <property type="entry name" value="Na/ntran_symport"/>
</dbReference>
<dbReference type="PROSITE" id="PS50089">
    <property type="entry name" value="ZF_RING_2"/>
    <property type="match status" value="2"/>
</dbReference>
<accession>A0A6A5H5D5</accession>
<feature type="transmembrane region" description="Helical" evidence="13">
    <location>
        <begin position="524"/>
        <end position="543"/>
    </location>
</feature>
<feature type="transmembrane region" description="Helical" evidence="13">
    <location>
        <begin position="587"/>
        <end position="610"/>
    </location>
</feature>
<evidence type="ECO:0000256" key="4">
    <source>
        <dbReference type="ARBA" id="ARBA00022723"/>
    </source>
</evidence>
<feature type="binding site" evidence="10">
    <location>
        <position position="769"/>
    </location>
    <ligand>
        <name>Na(+)</name>
        <dbReference type="ChEBI" id="CHEBI:29101"/>
        <label>1</label>
    </ligand>
</feature>
<feature type="transmembrane region" description="Helical" evidence="13">
    <location>
        <begin position="426"/>
        <end position="448"/>
    </location>
</feature>
<evidence type="ECO:0000256" key="11">
    <source>
        <dbReference type="PROSITE-ProRule" id="PRU00175"/>
    </source>
</evidence>
<evidence type="ECO:0000256" key="3">
    <source>
        <dbReference type="ARBA" id="ARBA00022692"/>
    </source>
</evidence>
<dbReference type="CTD" id="9812499"/>
<dbReference type="KEGG" id="crq:GCK72_011305"/>
<feature type="transmembrane region" description="Helical" evidence="13">
    <location>
        <begin position="786"/>
        <end position="806"/>
    </location>
</feature>
<feature type="region of interest" description="Disordered" evidence="12">
    <location>
        <begin position="670"/>
        <end position="732"/>
    </location>
</feature>
<proteinExistence type="predicted"/>
<keyword evidence="2" id="KW-0813">Transport</keyword>
<evidence type="ECO:0000256" key="12">
    <source>
        <dbReference type="SAM" id="MobiDB-lite"/>
    </source>
</evidence>
<name>A0A6A5H5D5_CAERE</name>
<evidence type="ECO:0000256" key="13">
    <source>
        <dbReference type="SAM" id="Phobius"/>
    </source>
</evidence>
<feature type="transmembrane region" description="Helical" evidence="13">
    <location>
        <begin position="869"/>
        <end position="889"/>
    </location>
</feature>
<feature type="transmembrane region" description="Helical" evidence="13">
    <location>
        <begin position="54"/>
        <end position="77"/>
    </location>
</feature>
<evidence type="ECO:0000256" key="8">
    <source>
        <dbReference type="ARBA" id="ARBA00022989"/>
    </source>
</evidence>
<dbReference type="Gene3D" id="3.30.40.10">
    <property type="entry name" value="Zinc/RING finger domain, C3HC4 (zinc finger)"/>
    <property type="match status" value="2"/>
</dbReference>
<keyword evidence="5 11" id="KW-0863">Zinc-finger</keyword>
<comment type="subcellular location">
    <subcellularLocation>
        <location evidence="1">Membrane</location>
        <topology evidence="1">Multi-pass membrane protein</topology>
    </subcellularLocation>
</comment>
<feature type="transmembrane region" description="Helical" evidence="13">
    <location>
        <begin position="89"/>
        <end position="110"/>
    </location>
</feature>
<dbReference type="InterPro" id="IPR013083">
    <property type="entry name" value="Znf_RING/FYVE/PHD"/>
</dbReference>
<comment type="caution">
    <text evidence="15">The sequence shown here is derived from an EMBL/GenBank/DDBJ whole genome shotgun (WGS) entry which is preliminary data.</text>
</comment>
<feature type="transmembrane region" description="Helical" evidence="13">
    <location>
        <begin position="826"/>
        <end position="848"/>
    </location>
</feature>
<keyword evidence="3 13" id="KW-0812">Transmembrane</keyword>
<feature type="transmembrane region" description="Helical" evidence="13">
    <location>
        <begin position="315"/>
        <end position="334"/>
    </location>
</feature>
<feature type="transmembrane region" description="Helical" evidence="13">
    <location>
        <begin position="965"/>
        <end position="990"/>
    </location>
</feature>
<dbReference type="EMBL" id="WUAV01000003">
    <property type="protein sequence ID" value="KAF1763040.1"/>
    <property type="molecule type" value="Genomic_DNA"/>
</dbReference>
<dbReference type="GO" id="GO:0015293">
    <property type="term" value="F:symporter activity"/>
    <property type="evidence" value="ECO:0007669"/>
    <property type="project" value="UniProtKB-KW"/>
</dbReference>
<feature type="transmembrane region" description="Helical" evidence="13">
    <location>
        <begin position="258"/>
        <end position="275"/>
    </location>
</feature>
<feature type="transmembrane region" description="Helical" evidence="13">
    <location>
        <begin position="380"/>
        <end position="401"/>
    </location>
</feature>
<dbReference type="InterPro" id="IPR037272">
    <property type="entry name" value="SNS_sf"/>
</dbReference>
<dbReference type="InterPro" id="IPR052667">
    <property type="entry name" value="E3_ubiquitin-ligase_RING"/>
</dbReference>
<dbReference type="SUPFAM" id="SSF57850">
    <property type="entry name" value="RING/U-box"/>
    <property type="match status" value="2"/>
</dbReference>
<keyword evidence="10" id="KW-0915">Sodium</keyword>
<dbReference type="Pfam" id="PF00209">
    <property type="entry name" value="SNF"/>
    <property type="match status" value="1"/>
</dbReference>
<dbReference type="PANTHER" id="PTHR47156">
    <property type="entry name" value="PROTEIN CBG20824"/>
    <property type="match status" value="1"/>
</dbReference>
<feature type="transmembrane region" description="Helical" evidence="13">
    <location>
        <begin position="933"/>
        <end position="953"/>
    </location>
</feature>
<evidence type="ECO:0000256" key="2">
    <source>
        <dbReference type="ARBA" id="ARBA00022448"/>
    </source>
</evidence>
<sequence>MFILRDRRDLITRNRVGEFQAFIFDLWTHFSGIASFGTMLRVYLSLEDIRDKIMLTYCLAFYAITVYSRIAIFEIGVKIGRFDLQHHKKLIIASTLFHIAITVATVRSTIIEPDTNKILEMLWSQLGLGIISGVSTTELLVVLTGGFRSLESNLRELNTERTDSDPIIECNICFMEFSASRIPRILKNCGHTICECCADILLRQRYNLRIACPMCQTVTEHYVMLKPFCHSTIPVLLAAIATVTLYSIALLTVDNSDLPNLCWVIIGCAVFYKSLEMVKNRMTCQNNMMLVGFSGILISTLIARIAVFWSVNYKLIAFYTSTASIISFYTILIFQYHKTMQPLKLSNQKTFAKIVIGNILLIVISCLLTHNYAIIFNCGFGLIGAASMIDLVAVWVDGCALRARHAETAKKEFDLQKMDVHSWNDVTMYCFAVLLGFLSIFGLLGLIFSENFALSTAYHIAGISAVVTVTLVAMKYILDFFNRYFEMDQVKRWRNNMVVGFAGIVICGVAPRIVVYSFGIREKILPFLLSIPIYSSILFYYLFVYGYRQHCFINHQNQNFPKIWFPIVNFTISVVLARMGIQTDLESMIYIQALFFVLSVFSGVDLVIILNGGLRSIHEEMEVEDSEDEEKSTEELKPKMRIYPTLFPKIKSNRGIEKFTMQRKKIPETTVTTGTTTTVSKSMTPTAPSTTQTTQTTNTTTTTKKETPKTDANDNERDNEANFRPDQFVNEKKTDRGRKAYKNYVEMENTNRQAFKGIESLLSSLGQAVGLGNIWRFPQMAYRNGGVAFLISYIVCAFIFAIPAIHMEFVLGQYAAKSPPAVFRRIMPVLEVWSCFTILFFAVIDEIFNAKYRQCNRIGQFQEFEFDSLCYFMAIALSGTILRVTFIFKGFSDTIMLRYCWIFYLISVCSRIAIHVVGAKIGRFDLQHHKKLIIASTVFHVAITLATLRTTLIEAEDITRILEMLWSQLGLGIVSGISTTELLVVLTGGFRSLESDLRELNTERTDSDSIIECNICLVEFSPSRMPRILKKCGHTICEYCADRILRNGKIACPMCQTETVVDGSASKLSTNLDVLEFVEGIKMEL</sequence>
<dbReference type="PROSITE" id="PS00518">
    <property type="entry name" value="ZF_RING_1"/>
    <property type="match status" value="2"/>
</dbReference>
<keyword evidence="6" id="KW-0862">Zinc</keyword>
<organism evidence="15">
    <name type="scientific">Caenorhabditis remanei</name>
    <name type="common">Caenorhabditis vulgaris</name>
    <dbReference type="NCBI Taxonomy" id="31234"/>
    <lineage>
        <taxon>Eukaryota</taxon>
        <taxon>Metazoa</taxon>
        <taxon>Ecdysozoa</taxon>
        <taxon>Nematoda</taxon>
        <taxon>Chromadorea</taxon>
        <taxon>Rhabditida</taxon>
        <taxon>Rhabditina</taxon>
        <taxon>Rhabditomorpha</taxon>
        <taxon>Rhabditoidea</taxon>
        <taxon>Rhabditidae</taxon>
        <taxon>Peloderinae</taxon>
        <taxon>Caenorhabditis</taxon>
    </lineage>
</organism>